<keyword evidence="3" id="KW-0238">DNA-binding</keyword>
<dbReference type="GO" id="GO:0003690">
    <property type="term" value="F:double-stranded DNA binding"/>
    <property type="evidence" value="ECO:0007669"/>
    <property type="project" value="TreeGrafter"/>
</dbReference>
<comment type="subcellular location">
    <subcellularLocation>
        <location evidence="2">Chromosome</location>
    </subcellularLocation>
    <subcellularLocation>
        <location evidence="1">Nucleus</location>
    </subcellularLocation>
</comment>
<evidence type="ECO:0000256" key="3">
    <source>
        <dbReference type="ARBA" id="ARBA00023125"/>
    </source>
</evidence>
<dbReference type="PANTHER" id="PTHR11467">
    <property type="entry name" value="HISTONE H1"/>
    <property type="match status" value="1"/>
</dbReference>
<proteinExistence type="predicted"/>
<evidence type="ECO:0000256" key="4">
    <source>
        <dbReference type="ARBA" id="ARBA00023242"/>
    </source>
</evidence>
<reference evidence="7" key="2">
    <citation type="submission" date="2020-08" db="EMBL/GenBank/DDBJ databases">
        <title>Plant Genome Project.</title>
        <authorList>
            <person name="Zhang R.-G."/>
        </authorList>
    </citation>
    <scope>NUCLEOTIDE SEQUENCE</scope>
    <source>
        <strain evidence="7">Huo1</strain>
        <tissue evidence="7">Leaf</tissue>
    </source>
</reference>
<feature type="region of interest" description="Disordered" evidence="5">
    <location>
        <begin position="245"/>
        <end position="362"/>
    </location>
</feature>
<dbReference type="InterPro" id="IPR036388">
    <property type="entry name" value="WH-like_DNA-bd_sf"/>
</dbReference>
<dbReference type="SMART" id="SM00526">
    <property type="entry name" value="H15"/>
    <property type="match status" value="1"/>
</dbReference>
<evidence type="ECO:0000256" key="2">
    <source>
        <dbReference type="ARBA" id="ARBA00004286"/>
    </source>
</evidence>
<dbReference type="Pfam" id="PF00538">
    <property type="entry name" value="Linker_histone"/>
    <property type="match status" value="1"/>
</dbReference>
<dbReference type="Gene3D" id="1.10.10.10">
    <property type="entry name" value="Winged helix-like DNA-binding domain superfamily/Winged helix DNA-binding domain"/>
    <property type="match status" value="1"/>
</dbReference>
<dbReference type="Proteomes" id="UP000298416">
    <property type="component" value="Unassembled WGS sequence"/>
</dbReference>
<dbReference type="GO" id="GO:0031492">
    <property type="term" value="F:nucleosomal DNA binding"/>
    <property type="evidence" value="ECO:0007669"/>
    <property type="project" value="TreeGrafter"/>
</dbReference>
<dbReference type="PANTHER" id="PTHR11467:SF103">
    <property type="entry name" value="HMG-Y-RELATED PROTEIN A"/>
    <property type="match status" value="1"/>
</dbReference>
<protein>
    <recommendedName>
        <fullName evidence="6">H15 domain-containing protein</fullName>
    </recommendedName>
</protein>
<dbReference type="SUPFAM" id="SSF46785">
    <property type="entry name" value="Winged helix' DNA-binding domain"/>
    <property type="match status" value="1"/>
</dbReference>
<dbReference type="FunFam" id="1.10.10.10:FF:000493">
    <property type="entry name" value="HMG-Y-related protein A"/>
    <property type="match status" value="1"/>
</dbReference>
<feature type="compositionally biased region" description="Low complexity" evidence="5">
    <location>
        <begin position="326"/>
        <end position="342"/>
    </location>
</feature>
<feature type="compositionally biased region" description="Low complexity" evidence="5">
    <location>
        <begin position="299"/>
        <end position="308"/>
    </location>
</feature>
<dbReference type="InterPro" id="IPR017956">
    <property type="entry name" value="AT_hook_DNA-bd_motif"/>
</dbReference>
<dbReference type="SUPFAM" id="SSF56112">
    <property type="entry name" value="Protein kinase-like (PK-like)"/>
    <property type="match status" value="1"/>
</dbReference>
<organism evidence="7">
    <name type="scientific">Salvia splendens</name>
    <name type="common">Scarlet sage</name>
    <dbReference type="NCBI Taxonomy" id="180675"/>
    <lineage>
        <taxon>Eukaryota</taxon>
        <taxon>Viridiplantae</taxon>
        <taxon>Streptophyta</taxon>
        <taxon>Embryophyta</taxon>
        <taxon>Tracheophyta</taxon>
        <taxon>Spermatophyta</taxon>
        <taxon>Magnoliopsida</taxon>
        <taxon>eudicotyledons</taxon>
        <taxon>Gunneridae</taxon>
        <taxon>Pentapetalae</taxon>
        <taxon>asterids</taxon>
        <taxon>lamiids</taxon>
        <taxon>Lamiales</taxon>
        <taxon>Lamiaceae</taxon>
        <taxon>Nepetoideae</taxon>
        <taxon>Mentheae</taxon>
        <taxon>Salviinae</taxon>
        <taxon>Salvia</taxon>
        <taxon>Salvia subgen. Calosphace</taxon>
        <taxon>core Calosphace</taxon>
    </lineage>
</organism>
<dbReference type="GO" id="GO:0005730">
    <property type="term" value="C:nucleolus"/>
    <property type="evidence" value="ECO:0007669"/>
    <property type="project" value="TreeGrafter"/>
</dbReference>
<evidence type="ECO:0000259" key="6">
    <source>
        <dbReference type="PROSITE" id="PS51504"/>
    </source>
</evidence>
<dbReference type="AlphaFoldDB" id="A0A8X8ZEJ6"/>
<feature type="domain" description="H15" evidence="6">
    <location>
        <begin position="175"/>
        <end position="248"/>
    </location>
</feature>
<dbReference type="EMBL" id="PNBA02000014">
    <property type="protein sequence ID" value="KAG6401996.1"/>
    <property type="molecule type" value="Genomic_DNA"/>
</dbReference>
<evidence type="ECO:0000256" key="1">
    <source>
        <dbReference type="ARBA" id="ARBA00004123"/>
    </source>
</evidence>
<gene>
    <name evidence="7" type="ORF">SASPL_138864</name>
</gene>
<feature type="compositionally biased region" description="Pro residues" evidence="5">
    <location>
        <begin position="289"/>
        <end position="298"/>
    </location>
</feature>
<dbReference type="GO" id="GO:0030261">
    <property type="term" value="P:chromosome condensation"/>
    <property type="evidence" value="ECO:0007669"/>
    <property type="project" value="TreeGrafter"/>
</dbReference>
<dbReference type="Gene3D" id="3.30.200.20">
    <property type="entry name" value="Phosphorylase Kinase, domain 1"/>
    <property type="match status" value="1"/>
</dbReference>
<name>A0A8X8ZEJ6_SALSN</name>
<sequence length="362" mass="38815">MKSSAAEENLCRRFSLTELNLATREFSEEHVIGKGGFGKVYKGFIHNDSIAVAIKRRLASGPIRYVLERGEVGKHDDKGSITLCHGQLELLNCAFKIRLVFVQTWVKLYKISSCASATPNHNTRGAETKSQRSMGQNIGSFEDRSRLFVAMASEELQGSDLHDQVQMAPAPAPIPLPPYPEMILAAIQALNEENGSNKSAISKHIAKDIEATYGPIPPAHSALLNHHLNKMKSSGQLLFLKNNYLVPDPNAPPRRGRGRPPKPKTPLPPGAPLLSPRPRGRPPKSHDPNAPPPPPKPKSPNAAAPSLSGKKRGRPPKAKPADADVDSAPDPAQNPAPAAEGAPRGRGRPPKVKPAATASVGA</sequence>
<dbReference type="InterPro" id="IPR011009">
    <property type="entry name" value="Kinase-like_dom_sf"/>
</dbReference>
<evidence type="ECO:0000256" key="5">
    <source>
        <dbReference type="SAM" id="MobiDB-lite"/>
    </source>
</evidence>
<reference evidence="7" key="1">
    <citation type="submission" date="2018-01" db="EMBL/GenBank/DDBJ databases">
        <authorList>
            <person name="Mao J.F."/>
        </authorList>
    </citation>
    <scope>NUCLEOTIDE SEQUENCE</scope>
    <source>
        <strain evidence="7">Huo1</strain>
        <tissue evidence="7">Leaf</tissue>
    </source>
</reference>
<dbReference type="InterPro" id="IPR036390">
    <property type="entry name" value="WH_DNA-bd_sf"/>
</dbReference>
<dbReference type="PROSITE" id="PS51504">
    <property type="entry name" value="H15"/>
    <property type="match status" value="1"/>
</dbReference>
<dbReference type="GO" id="GO:0045910">
    <property type="term" value="P:negative regulation of DNA recombination"/>
    <property type="evidence" value="ECO:0007669"/>
    <property type="project" value="TreeGrafter"/>
</dbReference>
<keyword evidence="4" id="KW-0539">Nucleus</keyword>
<dbReference type="GO" id="GO:0000786">
    <property type="term" value="C:nucleosome"/>
    <property type="evidence" value="ECO:0007669"/>
    <property type="project" value="InterPro"/>
</dbReference>
<dbReference type="SMART" id="SM00384">
    <property type="entry name" value="AT_hook"/>
    <property type="match status" value="4"/>
</dbReference>
<evidence type="ECO:0000313" key="8">
    <source>
        <dbReference type="Proteomes" id="UP000298416"/>
    </source>
</evidence>
<evidence type="ECO:0000313" key="7">
    <source>
        <dbReference type="EMBL" id="KAG6401996.1"/>
    </source>
</evidence>
<dbReference type="InterPro" id="IPR005818">
    <property type="entry name" value="Histone_H1/H5_H15"/>
</dbReference>
<keyword evidence="8" id="KW-1185">Reference proteome</keyword>
<dbReference type="GO" id="GO:0006334">
    <property type="term" value="P:nucleosome assembly"/>
    <property type="evidence" value="ECO:0007669"/>
    <property type="project" value="InterPro"/>
</dbReference>
<accession>A0A8X8ZEJ6</accession>
<dbReference type="PRINTS" id="PR00929">
    <property type="entry name" value="ATHOOK"/>
</dbReference>
<comment type="caution">
    <text evidence="7">The sequence shown here is derived from an EMBL/GenBank/DDBJ whole genome shotgun (WGS) entry which is preliminary data.</text>
</comment>